<evidence type="ECO:0000313" key="3">
    <source>
        <dbReference type="Proteomes" id="UP000241848"/>
    </source>
</evidence>
<organism evidence="2 3">
    <name type="scientific">Sulfobacillus acidophilus</name>
    <dbReference type="NCBI Taxonomy" id="53633"/>
    <lineage>
        <taxon>Bacteria</taxon>
        <taxon>Bacillati</taxon>
        <taxon>Bacillota</taxon>
        <taxon>Clostridia</taxon>
        <taxon>Eubacteriales</taxon>
        <taxon>Clostridiales Family XVII. Incertae Sedis</taxon>
        <taxon>Sulfobacillus</taxon>
    </lineage>
</organism>
<dbReference type="Proteomes" id="UP000241848">
    <property type="component" value="Unassembled WGS sequence"/>
</dbReference>
<name>A0A2T2WCQ2_9FIRM</name>
<reference evidence="2 3" key="1">
    <citation type="journal article" date="2014" name="BMC Genomics">
        <title>Comparison of environmental and isolate Sulfobacillus genomes reveals diverse carbon, sulfur, nitrogen, and hydrogen metabolisms.</title>
        <authorList>
            <person name="Justice N.B."/>
            <person name="Norman A."/>
            <person name="Brown C.T."/>
            <person name="Singh A."/>
            <person name="Thomas B.C."/>
            <person name="Banfield J.F."/>
        </authorList>
    </citation>
    <scope>NUCLEOTIDE SEQUENCE [LARGE SCALE GENOMIC DNA]</scope>
    <source>
        <strain evidence="2">AMDSBA3</strain>
    </source>
</reference>
<feature type="coiled-coil region" evidence="1">
    <location>
        <begin position="184"/>
        <end position="218"/>
    </location>
</feature>
<dbReference type="SUPFAM" id="SSF46955">
    <property type="entry name" value="Putative DNA-binding domain"/>
    <property type="match status" value="1"/>
</dbReference>
<evidence type="ECO:0000313" key="2">
    <source>
        <dbReference type="EMBL" id="PSR20013.1"/>
    </source>
</evidence>
<dbReference type="InterPro" id="IPR009061">
    <property type="entry name" value="DNA-bd_dom_put_sf"/>
</dbReference>
<dbReference type="EMBL" id="PXYV01000096">
    <property type="protein sequence ID" value="PSR20013.1"/>
    <property type="molecule type" value="Genomic_DNA"/>
</dbReference>
<proteinExistence type="predicted"/>
<evidence type="ECO:0000256" key="1">
    <source>
        <dbReference type="SAM" id="Coils"/>
    </source>
</evidence>
<dbReference type="Gene3D" id="1.10.1660.10">
    <property type="match status" value="1"/>
</dbReference>
<dbReference type="AlphaFoldDB" id="A0A2T2WCQ2"/>
<keyword evidence="1" id="KW-0175">Coiled coil</keyword>
<gene>
    <name evidence="2" type="ORF">C7B45_17030</name>
</gene>
<accession>A0A2T2WCQ2</accession>
<sequence>MSAMIGHYVRVQEASALLGVSPATIRWYSLQGWLPTYRVGRGQVAHRRFRYPDLQRVAVRTGRFLSEEPAWNRTVPITVEMAAQYLGLSARYLTETEAMVPGTVVSWEGLMALEQQVYPGPEEPWNGSDSLKEALPMMREQMMMNRDCGCRGGRKGPAPGGAESAGAAKAGWPLADLPSEGASLLALRRTKRHLDVQKADLEDQLAELERRIQAHPENHG</sequence>
<protein>
    <submittedName>
        <fullName evidence="2">Uncharacterized protein</fullName>
    </submittedName>
</protein>
<comment type="caution">
    <text evidence="2">The sequence shown here is derived from an EMBL/GenBank/DDBJ whole genome shotgun (WGS) entry which is preliminary data.</text>
</comment>